<feature type="compositionally biased region" description="Basic and acidic residues" evidence="1">
    <location>
        <begin position="329"/>
        <end position="338"/>
    </location>
</feature>
<name>A0A7S4W389_9DINO</name>
<organism evidence="2">
    <name type="scientific">Alexandrium monilatum</name>
    <dbReference type="NCBI Taxonomy" id="311494"/>
    <lineage>
        <taxon>Eukaryota</taxon>
        <taxon>Sar</taxon>
        <taxon>Alveolata</taxon>
        <taxon>Dinophyceae</taxon>
        <taxon>Gonyaulacales</taxon>
        <taxon>Pyrocystaceae</taxon>
        <taxon>Alexandrium</taxon>
    </lineage>
</organism>
<feature type="region of interest" description="Disordered" evidence="1">
    <location>
        <begin position="200"/>
        <end position="223"/>
    </location>
</feature>
<feature type="region of interest" description="Disordered" evidence="1">
    <location>
        <begin position="324"/>
        <end position="367"/>
    </location>
</feature>
<evidence type="ECO:0000256" key="1">
    <source>
        <dbReference type="SAM" id="MobiDB-lite"/>
    </source>
</evidence>
<accession>A0A7S4W389</accession>
<dbReference type="AlphaFoldDB" id="A0A7S4W389"/>
<protein>
    <submittedName>
        <fullName evidence="2">Uncharacterized protein</fullName>
    </submittedName>
</protein>
<sequence length="367" mass="40471">MPVFEQKLINPLAMRFTQEHIRTTFRDGRLLEVSFSEIKSKPGTGDYDILLEAPFPNIEIIRWHPPRHSKDRREGDHWFTLDNRRLYCLQRAAVAHWPLRVAVVVDLLYADPGSVWRKFDSSTCGRSVTIGHSTRGPVLARWDWRSQAPTTCAGAATALEAIAVDDLRGEVAVLQDAPEEPSSLLALALSGALGVLPEPAKAAQTREPGCATPSTVDSSEDSEAVEQVAPPAVEEVLHVLEKQLGGGAAREGEQATTERQALEAEAIAEAEWQLRTPGNKGFVWVANWNTRYIRRLGTLRSFLESHPERFVVHPGQGRGYKVSLADASEEQKEEEKQTRKAAPAPSTWRKTGRGAAPQKKWVPAGGA</sequence>
<evidence type="ECO:0000313" key="2">
    <source>
        <dbReference type="EMBL" id="CAE4637540.1"/>
    </source>
</evidence>
<proteinExistence type="predicted"/>
<dbReference type="EMBL" id="HBNR01065737">
    <property type="protein sequence ID" value="CAE4637540.1"/>
    <property type="molecule type" value="Transcribed_RNA"/>
</dbReference>
<gene>
    <name evidence="2" type="ORF">AMON00008_LOCUS46434</name>
</gene>
<reference evidence="2" key="1">
    <citation type="submission" date="2021-01" db="EMBL/GenBank/DDBJ databases">
        <authorList>
            <person name="Corre E."/>
            <person name="Pelletier E."/>
            <person name="Niang G."/>
            <person name="Scheremetjew M."/>
            <person name="Finn R."/>
            <person name="Kale V."/>
            <person name="Holt S."/>
            <person name="Cochrane G."/>
            <person name="Meng A."/>
            <person name="Brown T."/>
            <person name="Cohen L."/>
        </authorList>
    </citation>
    <scope>NUCLEOTIDE SEQUENCE</scope>
    <source>
        <strain evidence="2">CCMP3105</strain>
    </source>
</reference>